<dbReference type="SFLD" id="SFLDG01129">
    <property type="entry name" value="C1.5:_HAD__Beta-PGM__Phosphata"/>
    <property type="match status" value="1"/>
</dbReference>
<dbReference type="InterPro" id="IPR050155">
    <property type="entry name" value="HAD-like_hydrolase_sf"/>
</dbReference>
<dbReference type="InterPro" id="IPR041492">
    <property type="entry name" value="HAD_2"/>
</dbReference>
<reference evidence="3 4" key="1">
    <citation type="submission" date="2023-10" db="EMBL/GenBank/DDBJ databases">
        <title>Virgibacillus soli CC-YMP-6 genome.</title>
        <authorList>
            <person name="Miliotis G."/>
            <person name="Sengupta P."/>
            <person name="Hameed A."/>
            <person name="Chuvochina M."/>
            <person name="Mcdonagh F."/>
            <person name="Simpson A.C."/>
            <person name="Singh N.K."/>
            <person name="Rekha P.D."/>
            <person name="Raman K."/>
            <person name="Hugenholtz P."/>
            <person name="Venkateswaran K."/>
        </authorList>
    </citation>
    <scope>NUCLEOTIDE SEQUENCE [LARGE SCALE GENOMIC DNA]</scope>
    <source>
        <strain evidence="3 4">CC-YMP-6</strain>
    </source>
</reference>
<dbReference type="SUPFAM" id="SSF56784">
    <property type="entry name" value="HAD-like"/>
    <property type="match status" value="1"/>
</dbReference>
<organism evidence="3 4">
    <name type="scientific">Paracerasibacillus soli</name>
    <dbReference type="NCBI Taxonomy" id="480284"/>
    <lineage>
        <taxon>Bacteria</taxon>
        <taxon>Bacillati</taxon>
        <taxon>Bacillota</taxon>
        <taxon>Bacilli</taxon>
        <taxon>Bacillales</taxon>
        <taxon>Bacillaceae</taxon>
        <taxon>Paracerasibacillus</taxon>
    </lineage>
</organism>
<dbReference type="Gene3D" id="3.40.50.1000">
    <property type="entry name" value="HAD superfamily/HAD-like"/>
    <property type="match status" value="1"/>
</dbReference>
<dbReference type="EMBL" id="JAWDIQ010000001">
    <property type="protein sequence ID" value="MDY0407947.1"/>
    <property type="molecule type" value="Genomic_DNA"/>
</dbReference>
<sequence length="197" mass="23396">MKVLNHNEKLTILWDFDGTLFDTYPVYTKIFKRILNNEEICEKEVYAQLKISFRHASDYYKLSSEQLNEMSLLEEGITPERMKPFDGVEDVLKYANKNVMMTHKPRNDVHNILEYYGWNKYFSEIVAGDDGFPRKPNKESYVYLHQNHRIDLVIGDRELDIIPAKELGIATCLFQNNMSKLADFHLNDYRDFWKKIV</sequence>
<proteinExistence type="predicted"/>
<name>A0ABU5CNL2_9BACI</name>
<dbReference type="SFLD" id="SFLDS00003">
    <property type="entry name" value="Haloacid_Dehalogenase"/>
    <property type="match status" value="1"/>
</dbReference>
<dbReference type="Gene3D" id="1.10.150.240">
    <property type="entry name" value="Putative phosphatase, domain 2"/>
    <property type="match status" value="1"/>
</dbReference>
<dbReference type="PANTHER" id="PTHR43434:SF25">
    <property type="entry name" value="PHOSPHOGLYCOLATE PHOSPHATASE"/>
    <property type="match status" value="1"/>
</dbReference>
<evidence type="ECO:0000313" key="4">
    <source>
        <dbReference type="Proteomes" id="UP001275315"/>
    </source>
</evidence>
<keyword evidence="4" id="KW-1185">Reference proteome</keyword>
<evidence type="ECO:0000256" key="2">
    <source>
        <dbReference type="ARBA" id="ARBA00022842"/>
    </source>
</evidence>
<comment type="caution">
    <text evidence="3">The sequence shown here is derived from an EMBL/GenBank/DDBJ whole genome shotgun (WGS) entry which is preliminary data.</text>
</comment>
<keyword evidence="1 3" id="KW-0378">Hydrolase</keyword>
<dbReference type="InterPro" id="IPR006439">
    <property type="entry name" value="HAD-SF_hydro_IA"/>
</dbReference>
<protein>
    <submittedName>
        <fullName evidence="3">HAD-IA family hydrolase</fullName>
    </submittedName>
</protein>
<gene>
    <name evidence="3" type="ORF">RWD45_04140</name>
</gene>
<dbReference type="PANTHER" id="PTHR43434">
    <property type="entry name" value="PHOSPHOGLYCOLATE PHOSPHATASE"/>
    <property type="match status" value="1"/>
</dbReference>
<keyword evidence="2" id="KW-0460">Magnesium</keyword>
<dbReference type="RefSeq" id="WP_320379767.1">
    <property type="nucleotide sequence ID" value="NZ_JAWDIQ010000001.1"/>
</dbReference>
<accession>A0ABU5CNL2</accession>
<evidence type="ECO:0000256" key="1">
    <source>
        <dbReference type="ARBA" id="ARBA00022801"/>
    </source>
</evidence>
<dbReference type="InterPro" id="IPR023198">
    <property type="entry name" value="PGP-like_dom2"/>
</dbReference>
<dbReference type="Proteomes" id="UP001275315">
    <property type="component" value="Unassembled WGS sequence"/>
</dbReference>
<dbReference type="Pfam" id="PF13419">
    <property type="entry name" value="HAD_2"/>
    <property type="match status" value="1"/>
</dbReference>
<dbReference type="InterPro" id="IPR036412">
    <property type="entry name" value="HAD-like_sf"/>
</dbReference>
<dbReference type="NCBIfam" id="TIGR01549">
    <property type="entry name" value="HAD-SF-IA-v1"/>
    <property type="match status" value="1"/>
</dbReference>
<dbReference type="GO" id="GO:0016787">
    <property type="term" value="F:hydrolase activity"/>
    <property type="evidence" value="ECO:0007669"/>
    <property type="project" value="UniProtKB-KW"/>
</dbReference>
<dbReference type="InterPro" id="IPR023214">
    <property type="entry name" value="HAD_sf"/>
</dbReference>
<evidence type="ECO:0000313" key="3">
    <source>
        <dbReference type="EMBL" id="MDY0407947.1"/>
    </source>
</evidence>